<evidence type="ECO:0000313" key="1">
    <source>
        <dbReference type="EMBL" id="KAH7082109.1"/>
    </source>
</evidence>
<accession>A0A8K0R2F1</accession>
<sequence length="207" mass="23545">MRSAYSYVVCASQHSLWPSHYLWLTVRRERLERYARHDLSSLRISVPLQDEDQTSKPPTAHKECSAQRHQTRFGVESCTTLDQQSRLVCYDPAQAIQYPLGMAIAMCETHSETGRWTRNHVAVTPSGQSRWRPTHTILSVQLLSQQRNIFGVTGTVNINLDSLVLRFKGIRPTISTQVKYLAVPYRRGLESASLHQGLVLARSEAEL</sequence>
<dbReference type="AlphaFoldDB" id="A0A8K0R2F1"/>
<comment type="caution">
    <text evidence="1">The sequence shown here is derived from an EMBL/GenBank/DDBJ whole genome shotgun (WGS) entry which is preliminary data.</text>
</comment>
<evidence type="ECO:0000313" key="2">
    <source>
        <dbReference type="Proteomes" id="UP000813461"/>
    </source>
</evidence>
<dbReference type="Proteomes" id="UP000813461">
    <property type="component" value="Unassembled WGS sequence"/>
</dbReference>
<dbReference type="EMBL" id="JAGMVJ010000014">
    <property type="protein sequence ID" value="KAH7082109.1"/>
    <property type="molecule type" value="Genomic_DNA"/>
</dbReference>
<gene>
    <name evidence="1" type="ORF">FB567DRAFT_98373</name>
</gene>
<name>A0A8K0R2F1_9PLEO</name>
<reference evidence="1" key="1">
    <citation type="journal article" date="2021" name="Nat. Commun.">
        <title>Genetic determinants of endophytism in the Arabidopsis root mycobiome.</title>
        <authorList>
            <person name="Mesny F."/>
            <person name="Miyauchi S."/>
            <person name="Thiergart T."/>
            <person name="Pickel B."/>
            <person name="Atanasova L."/>
            <person name="Karlsson M."/>
            <person name="Huettel B."/>
            <person name="Barry K.W."/>
            <person name="Haridas S."/>
            <person name="Chen C."/>
            <person name="Bauer D."/>
            <person name="Andreopoulos W."/>
            <person name="Pangilinan J."/>
            <person name="LaButti K."/>
            <person name="Riley R."/>
            <person name="Lipzen A."/>
            <person name="Clum A."/>
            <person name="Drula E."/>
            <person name="Henrissat B."/>
            <person name="Kohler A."/>
            <person name="Grigoriev I.V."/>
            <person name="Martin F.M."/>
            <person name="Hacquard S."/>
        </authorList>
    </citation>
    <scope>NUCLEOTIDE SEQUENCE</scope>
    <source>
        <strain evidence="1">MPI-SDFR-AT-0120</strain>
    </source>
</reference>
<organism evidence="1 2">
    <name type="scientific">Paraphoma chrysanthemicola</name>
    <dbReference type="NCBI Taxonomy" id="798071"/>
    <lineage>
        <taxon>Eukaryota</taxon>
        <taxon>Fungi</taxon>
        <taxon>Dikarya</taxon>
        <taxon>Ascomycota</taxon>
        <taxon>Pezizomycotina</taxon>
        <taxon>Dothideomycetes</taxon>
        <taxon>Pleosporomycetidae</taxon>
        <taxon>Pleosporales</taxon>
        <taxon>Pleosporineae</taxon>
        <taxon>Phaeosphaeriaceae</taxon>
        <taxon>Paraphoma</taxon>
    </lineage>
</organism>
<proteinExistence type="predicted"/>
<keyword evidence="2" id="KW-1185">Reference proteome</keyword>
<protein>
    <submittedName>
        <fullName evidence="1">Uncharacterized protein</fullName>
    </submittedName>
</protein>